<protein>
    <recommendedName>
        <fullName evidence="3">Phage tail tube protein</fullName>
    </recommendedName>
</protein>
<organism evidence="1 2">
    <name type="scientific">Chitinophaga sancti</name>
    <dbReference type="NCBI Taxonomy" id="1004"/>
    <lineage>
        <taxon>Bacteria</taxon>
        <taxon>Pseudomonadati</taxon>
        <taxon>Bacteroidota</taxon>
        <taxon>Chitinophagia</taxon>
        <taxon>Chitinophagales</taxon>
        <taxon>Chitinophagaceae</taxon>
        <taxon>Chitinophaga</taxon>
    </lineage>
</organism>
<evidence type="ECO:0000313" key="2">
    <source>
        <dbReference type="Proteomes" id="UP001326715"/>
    </source>
</evidence>
<gene>
    <name evidence="1" type="ORF">SR876_14305</name>
</gene>
<evidence type="ECO:0008006" key="3">
    <source>
        <dbReference type="Google" id="ProtNLM"/>
    </source>
</evidence>
<name>A0ABZ0XPS0_9BACT</name>
<accession>A0ABZ0XPS0</accession>
<evidence type="ECO:0000313" key="1">
    <source>
        <dbReference type="EMBL" id="WQG92687.1"/>
    </source>
</evidence>
<dbReference type="RefSeq" id="WP_322518627.1">
    <property type="nucleotide sequence ID" value="NZ_CP140154.1"/>
</dbReference>
<dbReference type="Proteomes" id="UP001326715">
    <property type="component" value="Chromosome"/>
</dbReference>
<proteinExistence type="predicted"/>
<dbReference type="EMBL" id="CP140154">
    <property type="protein sequence ID" value="WQG92687.1"/>
    <property type="molecule type" value="Genomic_DNA"/>
</dbReference>
<sequence>MACESIIALAKSCGENKISGVQNLYIIRYADLVETNGSTYTVSTAGLISDINIVTAKQFVPVGLLKNTAVLNETLNKNLQTGTSYMTQTFTLVLSDLTTENKTFIESVMNQEVAIVIRTKTGKYYAAGLNGQMELSALEGGTGTAEADLIGHTLTFTGTDTKVNTTS</sequence>
<keyword evidence="2" id="KW-1185">Reference proteome</keyword>
<reference evidence="1 2" key="1">
    <citation type="submission" date="2023-11" db="EMBL/GenBank/DDBJ databases">
        <title>MicrobeMod: A computational toolkit for identifying prokaryotic methylation and restriction-modification with nanopore sequencing.</title>
        <authorList>
            <person name="Crits-Christoph A."/>
            <person name="Kang S.C."/>
            <person name="Lee H."/>
            <person name="Ostrov N."/>
        </authorList>
    </citation>
    <scope>NUCLEOTIDE SEQUENCE [LARGE SCALE GENOMIC DNA]</scope>
    <source>
        <strain evidence="1 2">ATCC 23090</strain>
    </source>
</reference>